<protein>
    <recommendedName>
        <fullName evidence="4">Relaxase</fullName>
    </recommendedName>
</protein>
<feature type="region of interest" description="Disordered" evidence="1">
    <location>
        <begin position="1"/>
        <end position="32"/>
    </location>
</feature>
<evidence type="ECO:0000313" key="2">
    <source>
        <dbReference type="EMBL" id="KTC62399.1"/>
    </source>
</evidence>
<reference evidence="2 3" key="1">
    <citation type="submission" date="2015-09" db="EMBL/GenBank/DDBJ databases">
        <title>Genome sequence of ICMP 19499.</title>
        <authorList>
            <person name="Visnovsky S.B."/>
            <person name="Lu A."/>
            <person name="Panda P."/>
            <person name="Pitman A.R."/>
        </authorList>
    </citation>
    <scope>NUCLEOTIDE SEQUENCE [LARGE SCALE GENOMIC DNA]</scope>
    <source>
        <strain evidence="2 3">ICMP 19499</strain>
    </source>
</reference>
<proteinExistence type="predicted"/>
<evidence type="ECO:0000313" key="3">
    <source>
        <dbReference type="Proteomes" id="UP000054513"/>
    </source>
</evidence>
<dbReference type="Proteomes" id="UP000054513">
    <property type="component" value="Unassembled WGS sequence"/>
</dbReference>
<feature type="compositionally biased region" description="Basic and acidic residues" evidence="1">
    <location>
        <begin position="1"/>
        <end position="11"/>
    </location>
</feature>
<evidence type="ECO:0000256" key="1">
    <source>
        <dbReference type="SAM" id="MobiDB-lite"/>
    </source>
</evidence>
<feature type="compositionally biased region" description="Low complexity" evidence="1">
    <location>
        <begin position="706"/>
        <end position="750"/>
    </location>
</feature>
<dbReference type="RefSeq" id="WP_058399719.1">
    <property type="nucleotide sequence ID" value="NZ_LKCI01000001.1"/>
</dbReference>
<evidence type="ECO:0008006" key="4">
    <source>
        <dbReference type="Google" id="ProtNLM"/>
    </source>
</evidence>
<dbReference type="EMBL" id="LKCI01000001">
    <property type="protein sequence ID" value="KTC62399.1"/>
    <property type="molecule type" value="Genomic_DNA"/>
</dbReference>
<name>A0AAW3M8B5_PSESS</name>
<organism evidence="2 3">
    <name type="scientific">Pseudomonas savastanoi</name>
    <name type="common">Pseudomonas syringae pv. savastanoi</name>
    <dbReference type="NCBI Taxonomy" id="29438"/>
    <lineage>
        <taxon>Bacteria</taxon>
        <taxon>Pseudomonadati</taxon>
        <taxon>Pseudomonadota</taxon>
        <taxon>Gammaproteobacteria</taxon>
        <taxon>Pseudomonadales</taxon>
        <taxon>Pseudomonadaceae</taxon>
        <taxon>Pseudomonas</taxon>
    </lineage>
</organism>
<sequence length="767" mass="86442">MVIDFTNKEESQSSASTNAKPAKTSKGSPEIRGLKSLTKHSEYLVEPKIDKKTKLDVHYGREWAQTNIPAAMLHPAQAEKTLSAIEMVQYRKEFAANRATFFRDHAADGNNNRPRSKGKQMDAFRFIISCKPEELSHCKTDEEQAKFLCHLAKSVLQKFSGSSEINFYYDMVPHLKDGNPHIHIMMSSYTIDGQYYDFYRGKQDHGMIKMADDVKYELEKKYPTLLRMEHDKRLNQRMRVEVDKVTKTVTGDHAEVYTKLHAILAQHTGSDYSHPKITEQLKEAGFALRYTKAKSTAKYEDVQVHHADLGEEFRSIANLPFYDKRVLENWQTYQRFRLKDGISRDVSKVISAAVKLVNEASSKNVVELNKTLYSELGVMLSPTYKVDTNGRRFVGSWSFYSTSDNIKFPALKAGVLNPEHFIATPDESLSIHNEIEDLINFHKEAQRAAGKKKYEQQARKRLPKFRFLEHETLQQFISRYNSSGAYKQTLTSGIGFENALKSKWTDRKQIEIEHDGTVKVYQANASSAKAAIQALVAQGFCEMEFKGTDNPEIQRLMYIQSVLHDIKITNYIPSAALKAEAQAMLDAERDKLIEANKEKVKKHLEAVQAQPEAKPKLLYLRTNRKLDVDVDQRPKLYGYLYGVKMGMEPDAFAHIDKLTLTKADQKKVIEHFASAENVTAVELADILRRAGITLDDDPSAEERQKAPTASTPTSQPSAPATSIASPAPVTRPATSTSPAGSSASAKTKPPVSKPAKAGSDPNRKIKP</sequence>
<dbReference type="AlphaFoldDB" id="A0AAW3M8B5"/>
<feature type="region of interest" description="Disordered" evidence="1">
    <location>
        <begin position="694"/>
        <end position="767"/>
    </location>
</feature>
<gene>
    <name evidence="2" type="ORF">AO287_26405</name>
</gene>
<comment type="caution">
    <text evidence="2">The sequence shown here is derived from an EMBL/GenBank/DDBJ whole genome shotgun (WGS) entry which is preliminary data.</text>
</comment>
<accession>A0AAW3M8B5</accession>